<dbReference type="InterPro" id="IPR005674">
    <property type="entry name" value="CocE/Ser_esterase"/>
</dbReference>
<dbReference type="InterPro" id="IPR029058">
    <property type="entry name" value="AB_hydrolase_fold"/>
</dbReference>
<dbReference type="NCBIfam" id="TIGR00976">
    <property type="entry name" value="CocE_NonD"/>
    <property type="match status" value="1"/>
</dbReference>
<keyword evidence="1 3" id="KW-0378">Hydrolase</keyword>
<dbReference type="InterPro" id="IPR000383">
    <property type="entry name" value="Xaa-Pro-like_dom"/>
</dbReference>
<dbReference type="Gene3D" id="1.10.3020.10">
    <property type="entry name" value="alpha-amino acid ester hydrolase ( Helical cap domain)"/>
    <property type="match status" value="1"/>
</dbReference>
<dbReference type="Gene3D" id="2.60.120.260">
    <property type="entry name" value="Galactose-binding domain-like"/>
    <property type="match status" value="1"/>
</dbReference>
<reference evidence="3" key="1">
    <citation type="submission" date="2022-01" db="EMBL/GenBank/DDBJ databases">
        <title>Paenibacillus spongiae sp. nov., isolated from marine sponge.</title>
        <authorList>
            <person name="Li Z."/>
            <person name="Zhang M."/>
        </authorList>
    </citation>
    <scope>NUCLEOTIDE SEQUENCE</scope>
    <source>
        <strain evidence="3">PHS-Z3</strain>
    </source>
</reference>
<organism evidence="3 4">
    <name type="scientific">Paenibacillus spongiae</name>
    <dbReference type="NCBI Taxonomy" id="2909671"/>
    <lineage>
        <taxon>Bacteria</taxon>
        <taxon>Bacillati</taxon>
        <taxon>Bacillota</taxon>
        <taxon>Bacilli</taxon>
        <taxon>Bacillales</taxon>
        <taxon>Paenibacillaceae</taxon>
        <taxon>Paenibacillus</taxon>
    </lineage>
</organism>
<dbReference type="Pfam" id="PF08530">
    <property type="entry name" value="PepX_C"/>
    <property type="match status" value="1"/>
</dbReference>
<name>A0ABY5S5Y1_9BACL</name>
<evidence type="ECO:0000313" key="3">
    <source>
        <dbReference type="EMBL" id="UVI29319.1"/>
    </source>
</evidence>
<dbReference type="Proteomes" id="UP001057877">
    <property type="component" value="Chromosome"/>
</dbReference>
<sequence length="559" mass="61688">MAERFGDVILERDRSCIMRDGTVLYADIYRPEAEGPHPVLLMRQPYGKRIASTVTYAHPVWYAKQGYIVVIQDVRGRGISEGEFEPFIREAEDGWDTVEWAAGLPDSNGRVGMYGFSYQGFTQWAAASEKPPRLAAIAPGMCGADVYGGMIYPQGRLAIWEHLPWAYQLARDAARRAGDPSVEEACTSVRRGPSHEMLLHLPVAGEHPILSRYFPAYREWCSHPHYDEYWESRNLMPKLADSPVPALHIGGWYDLFLMGTMRMFDAIGRGNPTHRLIVGPWDHIPWGRRAGGVDHGAEACGDIHLKQLRWFDYWLKDKGDAGSPEAPAIEYFELGGNRWRSLERGVSPFGSGLEAERRFLRGSAVPANGASGGGRLADAAAGADEGSVDVFVYDSRLPMPLDSYLPQDRSEIEDRFEMLVFTSEPAERCFRVFGAPRVRLQVQADDGPTDLIAVLSAVYPDGASRFLSVGREEIGKGESGEWETVEIELRPVAMAFDAGLSVRLELTGSAFPVFVRHPGGVPPEDIHRVGPERLNVVSVAVKSGGAVSYLELPVVADGG</sequence>
<dbReference type="Pfam" id="PF02129">
    <property type="entry name" value="Peptidase_S15"/>
    <property type="match status" value="1"/>
</dbReference>
<gene>
    <name evidence="3" type="ORF">L1F29_28465</name>
</gene>
<dbReference type="SUPFAM" id="SSF49785">
    <property type="entry name" value="Galactose-binding domain-like"/>
    <property type="match status" value="1"/>
</dbReference>
<dbReference type="PANTHER" id="PTHR43056">
    <property type="entry name" value="PEPTIDASE S9 PROLYL OLIGOPEPTIDASE"/>
    <property type="match status" value="1"/>
</dbReference>
<feature type="domain" description="Xaa-Pro dipeptidyl-peptidase C-terminal" evidence="2">
    <location>
        <begin position="308"/>
        <end position="537"/>
    </location>
</feature>
<accession>A0ABY5S5Y1</accession>
<dbReference type="InterPro" id="IPR013736">
    <property type="entry name" value="Xaa-Pro_dipept_C"/>
</dbReference>
<evidence type="ECO:0000259" key="2">
    <source>
        <dbReference type="SMART" id="SM00939"/>
    </source>
</evidence>
<dbReference type="EMBL" id="CP091430">
    <property type="protein sequence ID" value="UVI29319.1"/>
    <property type="molecule type" value="Genomic_DNA"/>
</dbReference>
<protein>
    <submittedName>
        <fullName evidence="3">CocE/NonD family hydrolase</fullName>
    </submittedName>
</protein>
<proteinExistence type="predicted"/>
<dbReference type="Gene3D" id="3.40.50.1820">
    <property type="entry name" value="alpha/beta hydrolase"/>
    <property type="match status" value="1"/>
</dbReference>
<keyword evidence="4" id="KW-1185">Reference proteome</keyword>
<dbReference type="SUPFAM" id="SSF53474">
    <property type="entry name" value="alpha/beta-Hydrolases"/>
    <property type="match status" value="1"/>
</dbReference>
<dbReference type="RefSeq" id="WP_258385408.1">
    <property type="nucleotide sequence ID" value="NZ_CP091430.1"/>
</dbReference>
<dbReference type="InterPro" id="IPR008979">
    <property type="entry name" value="Galactose-bd-like_sf"/>
</dbReference>
<dbReference type="SMART" id="SM00939">
    <property type="entry name" value="PepX_C"/>
    <property type="match status" value="1"/>
</dbReference>
<evidence type="ECO:0000256" key="1">
    <source>
        <dbReference type="ARBA" id="ARBA00022801"/>
    </source>
</evidence>
<dbReference type="PANTHER" id="PTHR43056:SF10">
    <property type="entry name" value="COCE_NOND FAMILY, PUTATIVE (AFU_ORTHOLOGUE AFUA_7G00600)-RELATED"/>
    <property type="match status" value="1"/>
</dbReference>
<dbReference type="InterPro" id="IPR050585">
    <property type="entry name" value="Xaa-Pro_dipeptidyl-ppase/CocE"/>
</dbReference>
<dbReference type="GO" id="GO:0016787">
    <property type="term" value="F:hydrolase activity"/>
    <property type="evidence" value="ECO:0007669"/>
    <property type="project" value="UniProtKB-KW"/>
</dbReference>
<evidence type="ECO:0000313" key="4">
    <source>
        <dbReference type="Proteomes" id="UP001057877"/>
    </source>
</evidence>